<sequence length="452" mass="51510">SRCRNTLGHVSRHNHQHTPLQLTSGVCRDTLNLCRDIEGSVELSPFYSLYCNIESSVLQHSDQYPFSTPSNGQRINVRKTNVLFSKGVDNILGERLGDVLGFLQVQNLGSYLGVLLFHERITNRSLRFLVEKVKAKFQSWDRQLSLVGRVTLAQPILLIIPSYFMQPLVVPKCVCEEIEHIARQFIWGNSGGVISWLLLIGNLFVKLKLVEDLVCGQHYFSIGNRGSIRCWKDSLVPRVGPLINSIPAQNNIDEDYFLREMVTENGAQNLDLLRIWLPDGIIDRIIAYLPRSFSLKQHLLTQVEKGRCDIGNSDLCSTCGVAPKDGIHAIRDYRVAKEVWIKVVLVKEQNSQYLAFEGVVWLVFFGIVSWHIWKNKIFYIFQGSSWSVEEIIKGSLSWAKQYGLSPKGVLKDDWGKWILGFNRRLGRGTIFEAELWGMLDGLSLLKGRHRGR</sequence>
<keyword evidence="1" id="KW-0812">Transmembrane</keyword>
<dbReference type="EMBL" id="JABFAF010271651">
    <property type="protein sequence ID" value="MBA0878438.1"/>
    <property type="molecule type" value="Genomic_DNA"/>
</dbReference>
<protein>
    <recommendedName>
        <fullName evidence="4">Reverse transcriptase zinc-binding domain-containing protein</fullName>
    </recommendedName>
</protein>
<feature type="non-terminal residue" evidence="2">
    <location>
        <position position="452"/>
    </location>
</feature>
<comment type="caution">
    <text evidence="2">The sequence shown here is derived from an EMBL/GenBank/DDBJ whole genome shotgun (WGS) entry which is preliminary data.</text>
</comment>
<dbReference type="AlphaFoldDB" id="A0A7J9N5E3"/>
<feature type="transmembrane region" description="Helical" evidence="1">
    <location>
        <begin position="353"/>
        <end position="373"/>
    </location>
</feature>
<proteinExistence type="predicted"/>
<accession>A0A7J9N5E3</accession>
<dbReference type="PANTHER" id="PTHR33116:SF75">
    <property type="entry name" value="RIBONUCLEASE H PROTEIN"/>
    <property type="match status" value="1"/>
</dbReference>
<evidence type="ECO:0000313" key="2">
    <source>
        <dbReference type="EMBL" id="MBA0878438.1"/>
    </source>
</evidence>
<gene>
    <name evidence="2" type="ORF">Goshw_000096</name>
</gene>
<dbReference type="Proteomes" id="UP000593576">
    <property type="component" value="Unassembled WGS sequence"/>
</dbReference>
<keyword evidence="1" id="KW-1133">Transmembrane helix</keyword>
<feature type="non-terminal residue" evidence="2">
    <location>
        <position position="1"/>
    </location>
</feature>
<name>A0A7J9N5E3_GOSSC</name>
<organism evidence="2 3">
    <name type="scientific">Gossypium schwendimanii</name>
    <name type="common">Cotton</name>
    <dbReference type="NCBI Taxonomy" id="34291"/>
    <lineage>
        <taxon>Eukaryota</taxon>
        <taxon>Viridiplantae</taxon>
        <taxon>Streptophyta</taxon>
        <taxon>Embryophyta</taxon>
        <taxon>Tracheophyta</taxon>
        <taxon>Spermatophyta</taxon>
        <taxon>Magnoliopsida</taxon>
        <taxon>eudicotyledons</taxon>
        <taxon>Gunneridae</taxon>
        <taxon>Pentapetalae</taxon>
        <taxon>rosids</taxon>
        <taxon>malvids</taxon>
        <taxon>Malvales</taxon>
        <taxon>Malvaceae</taxon>
        <taxon>Malvoideae</taxon>
        <taxon>Gossypium</taxon>
    </lineage>
</organism>
<dbReference type="OrthoDB" id="1000431at2759"/>
<evidence type="ECO:0000313" key="3">
    <source>
        <dbReference type="Proteomes" id="UP000593576"/>
    </source>
</evidence>
<evidence type="ECO:0008006" key="4">
    <source>
        <dbReference type="Google" id="ProtNLM"/>
    </source>
</evidence>
<dbReference type="PANTHER" id="PTHR33116">
    <property type="entry name" value="REVERSE TRANSCRIPTASE ZINC-BINDING DOMAIN-CONTAINING PROTEIN-RELATED-RELATED"/>
    <property type="match status" value="1"/>
</dbReference>
<evidence type="ECO:0000256" key="1">
    <source>
        <dbReference type="SAM" id="Phobius"/>
    </source>
</evidence>
<reference evidence="2 3" key="1">
    <citation type="journal article" date="2019" name="Genome Biol. Evol.">
        <title>Insights into the evolution of the New World diploid cottons (Gossypium, subgenus Houzingenia) based on genome sequencing.</title>
        <authorList>
            <person name="Grover C.E."/>
            <person name="Arick M.A. 2nd"/>
            <person name="Thrash A."/>
            <person name="Conover J.L."/>
            <person name="Sanders W.S."/>
            <person name="Peterson D.G."/>
            <person name="Frelichowski J.E."/>
            <person name="Scheffler J.A."/>
            <person name="Scheffler B.E."/>
            <person name="Wendel J.F."/>
        </authorList>
    </citation>
    <scope>NUCLEOTIDE SEQUENCE [LARGE SCALE GENOMIC DNA]</scope>
    <source>
        <strain evidence="2">1</strain>
        <tissue evidence="2">Leaf</tissue>
    </source>
</reference>
<keyword evidence="3" id="KW-1185">Reference proteome</keyword>
<keyword evidence="1" id="KW-0472">Membrane</keyword>